<evidence type="ECO:0000256" key="2">
    <source>
        <dbReference type="RuleBase" id="RU000411"/>
    </source>
</evidence>
<keyword evidence="3" id="KW-0472">Membrane</keyword>
<dbReference type="InterPro" id="IPR042185">
    <property type="entry name" value="Serpin_sf_2"/>
</dbReference>
<comment type="similarity">
    <text evidence="1 2">Belongs to the serpin family.</text>
</comment>
<dbReference type="Gene3D" id="2.30.39.10">
    <property type="entry name" value="Alpha-1-antitrypsin, domain 1"/>
    <property type="match status" value="1"/>
</dbReference>
<evidence type="ECO:0000313" key="6">
    <source>
        <dbReference type="Proteomes" id="UP000265515"/>
    </source>
</evidence>
<evidence type="ECO:0000256" key="1">
    <source>
        <dbReference type="ARBA" id="ARBA00009500"/>
    </source>
</evidence>
<dbReference type="Pfam" id="PF00079">
    <property type="entry name" value="Serpin"/>
    <property type="match status" value="1"/>
</dbReference>
<sequence length="706" mass="76552">MNGGDSRSQGTCVRETRVISTLISIRFCEEPKDWLGLWRATFGIGRLAHGPLTVGQRGQVLCSRDRALFQGPRTVPGTRDGSTGTMAKDCSRACPQVMLRCPRGMAELKNRMKPSAGSAERLDLHEKKTGSQCCCRGCDKGYEHGSLWPVRRHARALHFAFVLLLVLAFLGVLEADASSLLPPDAIRQGGSDEITLVDREHRQVVVSGVRQLRGSRRADLTLGKERRSGDLEVEGRMLAGDGGHVASSMCSKRSCKHRILRTRAAYMKPRHTPPTPVLTPVIAPLFPYNMSMLAPEGVTKLAVQLMQAMNTSGNGSVNGSSNVVFSPLSVFGVLAMVTGGAGGNTLSQLLAALNTSDVYRLSDDLRRALPKPTNDSNSTASLAAGGNDTMVYDFVSNLWVDSNFPLSSFFTNLTNSTFNAVPQAVDFAVSAESIREKINDWVANTTHGKILDLLPPGSLDALTRLVLVNALYFKAPWATKFDPALTRPRPFMLSSRVSVNVPTMKVRGLEGSVHSMCKNEGASANFSVLRLPYAMPDAEDEEMVTPGAAMYIFLPTKADGLADLVAELTPDQLSRCLSMSLSPSSEVRISELRIPRFRVASDSLLLKDALKSIGIVDAFDPEYANFTAMSDVSTGLYVSQVFHKAFVEVNEEGSEAAAATGATVMVRSAPVRNRPVNFIVDRPFLYIIQDASGSIVIMGQVYDPRM</sequence>
<dbReference type="GO" id="GO:0004867">
    <property type="term" value="F:serine-type endopeptidase inhibitor activity"/>
    <property type="evidence" value="ECO:0007669"/>
    <property type="project" value="InterPro"/>
</dbReference>
<proteinExistence type="inferred from homology"/>
<dbReference type="Gramene" id="GBG61314">
    <property type="protein sequence ID" value="GBG61314"/>
    <property type="gene ID" value="CBR_g20349"/>
</dbReference>
<organism evidence="5 6">
    <name type="scientific">Chara braunii</name>
    <name type="common">Braun's stonewort</name>
    <dbReference type="NCBI Taxonomy" id="69332"/>
    <lineage>
        <taxon>Eukaryota</taxon>
        <taxon>Viridiplantae</taxon>
        <taxon>Streptophyta</taxon>
        <taxon>Charophyceae</taxon>
        <taxon>Charales</taxon>
        <taxon>Characeae</taxon>
        <taxon>Chara</taxon>
    </lineage>
</organism>
<dbReference type="Gene3D" id="3.30.497.10">
    <property type="entry name" value="Antithrombin, subunit I, domain 2"/>
    <property type="match status" value="1"/>
</dbReference>
<dbReference type="GO" id="GO:0005615">
    <property type="term" value="C:extracellular space"/>
    <property type="evidence" value="ECO:0007669"/>
    <property type="project" value="InterPro"/>
</dbReference>
<gene>
    <name evidence="5" type="ORF">CBR_g20349</name>
</gene>
<dbReference type="CDD" id="cd00172">
    <property type="entry name" value="serpin"/>
    <property type="match status" value="1"/>
</dbReference>
<dbReference type="InterPro" id="IPR036186">
    <property type="entry name" value="Serpin_sf"/>
</dbReference>
<name>A0A388JU32_CHABU</name>
<dbReference type="SMART" id="SM00093">
    <property type="entry name" value="SERPIN"/>
    <property type="match status" value="1"/>
</dbReference>
<dbReference type="PROSITE" id="PS00284">
    <property type="entry name" value="SERPIN"/>
    <property type="match status" value="1"/>
</dbReference>
<dbReference type="InterPro" id="IPR042178">
    <property type="entry name" value="Serpin_sf_1"/>
</dbReference>
<dbReference type="Proteomes" id="UP000265515">
    <property type="component" value="Unassembled WGS sequence"/>
</dbReference>
<dbReference type="AlphaFoldDB" id="A0A388JU32"/>
<keyword evidence="6" id="KW-1185">Reference proteome</keyword>
<dbReference type="OrthoDB" id="1063785at2759"/>
<dbReference type="EMBL" id="BFEA01000019">
    <property type="protein sequence ID" value="GBG61314.1"/>
    <property type="molecule type" value="Genomic_DNA"/>
</dbReference>
<dbReference type="SUPFAM" id="SSF56574">
    <property type="entry name" value="Serpins"/>
    <property type="match status" value="1"/>
</dbReference>
<evidence type="ECO:0000313" key="5">
    <source>
        <dbReference type="EMBL" id="GBG61314.1"/>
    </source>
</evidence>
<protein>
    <recommendedName>
        <fullName evidence="4">Serpin domain-containing protein</fullName>
    </recommendedName>
</protein>
<feature type="transmembrane region" description="Helical" evidence="3">
    <location>
        <begin position="156"/>
        <end position="173"/>
    </location>
</feature>
<accession>A0A388JU32</accession>
<keyword evidence="3" id="KW-1133">Transmembrane helix</keyword>
<reference evidence="5 6" key="1">
    <citation type="journal article" date="2018" name="Cell">
        <title>The Chara Genome: Secondary Complexity and Implications for Plant Terrestrialization.</title>
        <authorList>
            <person name="Nishiyama T."/>
            <person name="Sakayama H."/>
            <person name="Vries J.D."/>
            <person name="Buschmann H."/>
            <person name="Saint-Marcoux D."/>
            <person name="Ullrich K.K."/>
            <person name="Haas F.B."/>
            <person name="Vanderstraeten L."/>
            <person name="Becker D."/>
            <person name="Lang D."/>
            <person name="Vosolsobe S."/>
            <person name="Rombauts S."/>
            <person name="Wilhelmsson P.K.I."/>
            <person name="Janitza P."/>
            <person name="Kern R."/>
            <person name="Heyl A."/>
            <person name="Rumpler F."/>
            <person name="Villalobos L.I.A.C."/>
            <person name="Clay J.M."/>
            <person name="Skokan R."/>
            <person name="Toyoda A."/>
            <person name="Suzuki Y."/>
            <person name="Kagoshima H."/>
            <person name="Schijlen E."/>
            <person name="Tajeshwar N."/>
            <person name="Catarino B."/>
            <person name="Hetherington A.J."/>
            <person name="Saltykova A."/>
            <person name="Bonnot C."/>
            <person name="Breuninger H."/>
            <person name="Symeonidi A."/>
            <person name="Radhakrishnan G.V."/>
            <person name="Van Nieuwerburgh F."/>
            <person name="Deforce D."/>
            <person name="Chang C."/>
            <person name="Karol K.G."/>
            <person name="Hedrich R."/>
            <person name="Ulvskov P."/>
            <person name="Glockner G."/>
            <person name="Delwiche C.F."/>
            <person name="Petrasek J."/>
            <person name="Van de Peer Y."/>
            <person name="Friml J."/>
            <person name="Beilby M."/>
            <person name="Dolan L."/>
            <person name="Kohara Y."/>
            <person name="Sugano S."/>
            <person name="Fujiyama A."/>
            <person name="Delaux P.-M."/>
            <person name="Quint M."/>
            <person name="TheiBen G."/>
            <person name="Hagemann M."/>
            <person name="Harholt J."/>
            <person name="Dunand C."/>
            <person name="Zachgo S."/>
            <person name="Langdale J."/>
            <person name="Maumus F."/>
            <person name="Straeten D.V.D."/>
            <person name="Gould S.B."/>
            <person name="Rensing S.A."/>
        </authorList>
    </citation>
    <scope>NUCLEOTIDE SEQUENCE [LARGE SCALE GENOMIC DNA]</scope>
    <source>
        <strain evidence="5 6">S276</strain>
    </source>
</reference>
<dbReference type="PANTHER" id="PTHR11461:SF211">
    <property type="entry name" value="GH10112P-RELATED"/>
    <property type="match status" value="1"/>
</dbReference>
<dbReference type="PANTHER" id="PTHR11461">
    <property type="entry name" value="SERINE PROTEASE INHIBITOR, SERPIN"/>
    <property type="match status" value="1"/>
</dbReference>
<dbReference type="InterPro" id="IPR023795">
    <property type="entry name" value="Serpin_CS"/>
</dbReference>
<evidence type="ECO:0000259" key="4">
    <source>
        <dbReference type="SMART" id="SM00093"/>
    </source>
</evidence>
<feature type="domain" description="Serpin" evidence="4">
    <location>
        <begin position="303"/>
        <end position="704"/>
    </location>
</feature>
<dbReference type="InterPro" id="IPR000215">
    <property type="entry name" value="Serpin_fam"/>
</dbReference>
<dbReference type="STRING" id="69332.A0A388JU32"/>
<comment type="caution">
    <text evidence="5">The sequence shown here is derived from an EMBL/GenBank/DDBJ whole genome shotgun (WGS) entry which is preliminary data.</text>
</comment>
<keyword evidence="3" id="KW-0812">Transmembrane</keyword>
<evidence type="ECO:0000256" key="3">
    <source>
        <dbReference type="SAM" id="Phobius"/>
    </source>
</evidence>
<dbReference type="InterPro" id="IPR023796">
    <property type="entry name" value="Serpin_dom"/>
</dbReference>